<dbReference type="InterPro" id="IPR004358">
    <property type="entry name" value="Sig_transdc_His_kin-like_C"/>
</dbReference>
<evidence type="ECO:0000256" key="6">
    <source>
        <dbReference type="SAM" id="Coils"/>
    </source>
</evidence>
<gene>
    <name evidence="10" type="ORF">ACFSQ3_15305</name>
</gene>
<keyword evidence="6" id="KW-0175">Coiled coil</keyword>
<dbReference type="CDD" id="cd00082">
    <property type="entry name" value="HisKA"/>
    <property type="match status" value="1"/>
</dbReference>
<evidence type="ECO:0000256" key="5">
    <source>
        <dbReference type="PROSITE-ProRule" id="PRU00169"/>
    </source>
</evidence>
<dbReference type="PROSITE" id="PS50110">
    <property type="entry name" value="RESPONSE_REGULATORY"/>
    <property type="match status" value="3"/>
</dbReference>
<evidence type="ECO:0000256" key="3">
    <source>
        <dbReference type="ARBA" id="ARBA00022553"/>
    </source>
</evidence>
<reference evidence="11" key="1">
    <citation type="journal article" date="2019" name="Int. J. Syst. Evol. Microbiol.">
        <title>The Global Catalogue of Microorganisms (GCM) 10K type strain sequencing project: providing services to taxonomists for standard genome sequencing and annotation.</title>
        <authorList>
            <consortium name="The Broad Institute Genomics Platform"/>
            <consortium name="The Broad Institute Genome Sequencing Center for Infectious Disease"/>
            <person name="Wu L."/>
            <person name="Ma J."/>
        </authorList>
    </citation>
    <scope>NUCLEOTIDE SEQUENCE [LARGE SCALE GENOMIC DNA]</scope>
    <source>
        <strain evidence="11">KCTC 42248</strain>
    </source>
</reference>
<dbReference type="CDD" id="cd17546">
    <property type="entry name" value="REC_hyHK_CKI1_RcsC-like"/>
    <property type="match status" value="1"/>
</dbReference>
<feature type="coiled-coil region" evidence="6">
    <location>
        <begin position="397"/>
        <end position="484"/>
    </location>
</feature>
<dbReference type="InterPro" id="IPR036890">
    <property type="entry name" value="HATPase_C_sf"/>
</dbReference>
<evidence type="ECO:0000256" key="7">
    <source>
        <dbReference type="SAM" id="Phobius"/>
    </source>
</evidence>
<feature type="domain" description="Response regulatory" evidence="9">
    <location>
        <begin position="753"/>
        <end position="867"/>
    </location>
</feature>
<keyword evidence="7" id="KW-1133">Transmembrane helix</keyword>
<dbReference type="SUPFAM" id="SSF55874">
    <property type="entry name" value="ATPase domain of HSP90 chaperone/DNA topoisomerase II/histidine kinase"/>
    <property type="match status" value="1"/>
</dbReference>
<feature type="modified residue" description="4-aspartylphosphate" evidence="5">
    <location>
        <position position="802"/>
    </location>
</feature>
<comment type="catalytic activity">
    <reaction evidence="1">
        <text>ATP + protein L-histidine = ADP + protein N-phospho-L-histidine.</text>
        <dbReference type="EC" id="2.7.13.3"/>
    </reaction>
</comment>
<dbReference type="SUPFAM" id="SSF52172">
    <property type="entry name" value="CheY-like"/>
    <property type="match status" value="3"/>
</dbReference>
<evidence type="ECO:0000313" key="11">
    <source>
        <dbReference type="Proteomes" id="UP001597393"/>
    </source>
</evidence>
<dbReference type="SMART" id="SM00448">
    <property type="entry name" value="REC"/>
    <property type="match status" value="3"/>
</dbReference>
<feature type="transmembrane region" description="Helical" evidence="7">
    <location>
        <begin position="12"/>
        <end position="30"/>
    </location>
</feature>
<evidence type="ECO:0000259" key="9">
    <source>
        <dbReference type="PROSITE" id="PS50110"/>
    </source>
</evidence>
<dbReference type="InterPro" id="IPR011006">
    <property type="entry name" value="CheY-like_superfamily"/>
</dbReference>
<evidence type="ECO:0000256" key="2">
    <source>
        <dbReference type="ARBA" id="ARBA00012438"/>
    </source>
</evidence>
<protein>
    <recommendedName>
        <fullName evidence="2">histidine kinase</fullName>
        <ecNumber evidence="2">2.7.13.3</ecNumber>
    </recommendedName>
</protein>
<dbReference type="RefSeq" id="WP_380870460.1">
    <property type="nucleotide sequence ID" value="NZ_JBHUMA010000009.1"/>
</dbReference>
<dbReference type="InterPro" id="IPR003661">
    <property type="entry name" value="HisK_dim/P_dom"/>
</dbReference>
<evidence type="ECO:0000256" key="1">
    <source>
        <dbReference type="ARBA" id="ARBA00000085"/>
    </source>
</evidence>
<dbReference type="Gene3D" id="1.10.287.130">
    <property type="match status" value="1"/>
</dbReference>
<keyword evidence="4" id="KW-0902">Two-component regulatory system</keyword>
<dbReference type="CDD" id="cd16922">
    <property type="entry name" value="HATPase_EvgS-ArcB-TorS-like"/>
    <property type="match status" value="1"/>
</dbReference>
<feature type="domain" description="Histidine kinase" evidence="8">
    <location>
        <begin position="494"/>
        <end position="713"/>
    </location>
</feature>
<dbReference type="Pfam" id="PF02518">
    <property type="entry name" value="HATPase_c"/>
    <property type="match status" value="1"/>
</dbReference>
<dbReference type="Gene3D" id="3.40.50.2300">
    <property type="match status" value="3"/>
</dbReference>
<dbReference type="InterPro" id="IPR029016">
    <property type="entry name" value="GAF-like_dom_sf"/>
</dbReference>
<dbReference type="Proteomes" id="UP001597393">
    <property type="component" value="Unassembled WGS sequence"/>
</dbReference>
<feature type="transmembrane region" description="Helical" evidence="7">
    <location>
        <begin position="182"/>
        <end position="202"/>
    </location>
</feature>
<dbReference type="Gene3D" id="3.30.450.40">
    <property type="match status" value="1"/>
</dbReference>
<feature type="modified residue" description="4-aspartylphosphate" evidence="5">
    <location>
        <position position="926"/>
    </location>
</feature>
<accession>A0ABW5NN33</accession>
<dbReference type="Pfam" id="PF00072">
    <property type="entry name" value="Response_reg"/>
    <property type="match status" value="3"/>
</dbReference>
<sequence length="1145" mass="129569">MKKHHLLKTQFLAGVIIAYSILIGAFFYYLSKQNDYANNTFEFSESFRSKSEELSSFENQLLKIYKIKSDFLIYGSSRQLSQINAHAQSAHDYLSNFEEINPFFDKNLPEISRLRKLLADVTNIDSLQTANTDKSIEERAIAMASEEQHIHNTCDEVIATVFQLKKQRIEQEKHALNNAFRIVLPLGIIALLAILYVLYATFNVSEGMRVYSVREKKSRAELSVANERFETINWILQRTNNIYDDLIGIDEIEKVGNIALDSIAQSLTESFYAGAIYVKSEKSDVFKRIAILGFDTTETINEFKIGQGILGLAAQDKKQKIYEPEENAYIHLNSTFIDRINPQIALVPIVHEHEIVGLLEFAGKIDDDNKERITEYLSRATRTVAAAIKSGKNHAVVQKLLEMTQKQTEELQAQQEELRITNEELVHKTNMLESSEEELRVQQEELSQSNRELNVKAAELENRNLELKQAQKDVELKIKEVKQASEYKSEFMANMSHELRTPLNSILILAKILQDNKTANLTDEQCKYASVIYGAGSDLLELINQLLDLAKIESGKVEVLSDNIHSSGLVLRLENLFKQTAQAKNITFSSSKETFPDYFVSDEYRLEQVLKNFLSNAFKFTNAGGKVLLALSHDEKELHFSVVDNGKGIPAEKIELIFEAFRQVDGSTNRKYGGTGLGLSISREIATLLGGRIDVESQINEGSRFTLSIPYTNLAPRTISTQEVLESQVLASNPKALESLSVELSKDAGKSRTILIIEDDFNFANILKDFAEQFMFDTQIAYDGEQGIEMAKKHLPDAIILDVMLPIFDGWEVLQTLKADPVTKFIPVHMMSSATYNQKDILERGAIGFLPKPLSEEHIKKVFSNIILNIDQGVQKVLLVEDQEVMSDLIKNTFAEKNINLLQAFTKKTALEKLRTEENIDCVILDVSLPDGNGLDLLEEIKTDENLKHIPVCINTAEDLSEEQAYRIRKYTKALIRKDGTSNSRLIDEVGLFLNKLNDSEYQPIHHSRSFEKAKITDADTLKGKRVLLVDDDMRNVFALTTALQEHELIIEIANNGREALEAMEAAKENFDIVLMDIMMPEMDGYEAIEHIRSEPKNAKLPIIAVTAKAMKGDHEKLIQLGANDYVSKPIDMRQLIALMQVWLS</sequence>
<feature type="modified residue" description="4-aspartylphosphate" evidence="5">
    <location>
        <position position="1077"/>
    </location>
</feature>
<dbReference type="Gene3D" id="3.30.565.10">
    <property type="entry name" value="Histidine kinase-like ATPase, C-terminal domain"/>
    <property type="match status" value="1"/>
</dbReference>
<comment type="caution">
    <text evidence="10">The sequence shown here is derived from an EMBL/GenBank/DDBJ whole genome shotgun (WGS) entry which is preliminary data.</text>
</comment>
<organism evidence="10 11">
    <name type="scientific">Sphingobacterium corticis</name>
    <dbReference type="NCBI Taxonomy" id="1812823"/>
    <lineage>
        <taxon>Bacteria</taxon>
        <taxon>Pseudomonadati</taxon>
        <taxon>Bacteroidota</taxon>
        <taxon>Sphingobacteriia</taxon>
        <taxon>Sphingobacteriales</taxon>
        <taxon>Sphingobacteriaceae</taxon>
        <taxon>Sphingobacterium</taxon>
    </lineage>
</organism>
<dbReference type="SMART" id="SM00387">
    <property type="entry name" value="HATPase_c"/>
    <property type="match status" value="1"/>
</dbReference>
<dbReference type="PANTHER" id="PTHR45339">
    <property type="entry name" value="HYBRID SIGNAL TRANSDUCTION HISTIDINE KINASE J"/>
    <property type="match status" value="1"/>
</dbReference>
<dbReference type="PANTHER" id="PTHR45339:SF1">
    <property type="entry name" value="HYBRID SIGNAL TRANSDUCTION HISTIDINE KINASE J"/>
    <property type="match status" value="1"/>
</dbReference>
<dbReference type="InterPro" id="IPR003594">
    <property type="entry name" value="HATPase_dom"/>
</dbReference>
<keyword evidence="3 5" id="KW-0597">Phosphoprotein</keyword>
<dbReference type="PROSITE" id="PS50109">
    <property type="entry name" value="HIS_KIN"/>
    <property type="match status" value="1"/>
</dbReference>
<dbReference type="SMART" id="SM00388">
    <property type="entry name" value="HisKA"/>
    <property type="match status" value="1"/>
</dbReference>
<dbReference type="SUPFAM" id="SSF55781">
    <property type="entry name" value="GAF domain-like"/>
    <property type="match status" value="1"/>
</dbReference>
<evidence type="ECO:0000259" key="8">
    <source>
        <dbReference type="PROSITE" id="PS50109"/>
    </source>
</evidence>
<dbReference type="PRINTS" id="PR00344">
    <property type="entry name" value="BCTRLSENSOR"/>
</dbReference>
<dbReference type="EMBL" id="JBHUMA010000009">
    <property type="protein sequence ID" value="MFD2600320.1"/>
    <property type="molecule type" value="Genomic_DNA"/>
</dbReference>
<proteinExistence type="predicted"/>
<keyword evidence="7" id="KW-0472">Membrane</keyword>
<dbReference type="Pfam" id="PF00512">
    <property type="entry name" value="HisKA"/>
    <property type="match status" value="1"/>
</dbReference>
<name>A0ABW5NN33_9SPHI</name>
<evidence type="ECO:0000256" key="4">
    <source>
        <dbReference type="ARBA" id="ARBA00023012"/>
    </source>
</evidence>
<keyword evidence="11" id="KW-1185">Reference proteome</keyword>
<evidence type="ECO:0000313" key="10">
    <source>
        <dbReference type="EMBL" id="MFD2600320.1"/>
    </source>
</evidence>
<dbReference type="InterPro" id="IPR036097">
    <property type="entry name" value="HisK_dim/P_sf"/>
</dbReference>
<dbReference type="InterPro" id="IPR001789">
    <property type="entry name" value="Sig_transdc_resp-reg_receiver"/>
</dbReference>
<keyword evidence="7" id="KW-0812">Transmembrane</keyword>
<feature type="domain" description="Response regulatory" evidence="9">
    <location>
        <begin position="1026"/>
        <end position="1144"/>
    </location>
</feature>
<feature type="domain" description="Response regulatory" evidence="9">
    <location>
        <begin position="876"/>
        <end position="993"/>
    </location>
</feature>
<dbReference type="SUPFAM" id="SSF47384">
    <property type="entry name" value="Homodimeric domain of signal transducing histidine kinase"/>
    <property type="match status" value="1"/>
</dbReference>
<dbReference type="InterPro" id="IPR005467">
    <property type="entry name" value="His_kinase_dom"/>
</dbReference>
<dbReference type="EC" id="2.7.13.3" evidence="2"/>